<keyword evidence="1" id="KW-1133">Transmembrane helix</keyword>
<proteinExistence type="predicted"/>
<dbReference type="STRING" id="1137993.SAMN05660209_03811"/>
<evidence type="ECO:0000313" key="3">
    <source>
        <dbReference type="Proteomes" id="UP000198921"/>
    </source>
</evidence>
<reference evidence="3" key="1">
    <citation type="submission" date="2016-10" db="EMBL/GenBank/DDBJ databases">
        <authorList>
            <person name="Varghese N."/>
            <person name="Submissions S."/>
        </authorList>
    </citation>
    <scope>NUCLEOTIDE SEQUENCE [LARGE SCALE GENOMIC DNA]</scope>
    <source>
        <strain evidence="3">DSM 45422</strain>
    </source>
</reference>
<sequence>MIRSTLAAVPTRVPVLAAKAIVLAVLTVVIATVSIALAYVVTMPLLADLDLVPALDQARTWQVFGGTVYFLVAAGLFALGVGTLLRSSTGAITVALTVLLLLPGVLSFISLNWVQTVVDYLPLPASGAFLGGGEDSLSSAGEELSAVTGLLVIAAYAVVPLVAGAVVLRHRDA</sequence>
<evidence type="ECO:0000313" key="2">
    <source>
        <dbReference type="EMBL" id="SDY82625.1"/>
    </source>
</evidence>
<evidence type="ECO:0000256" key="1">
    <source>
        <dbReference type="SAM" id="Phobius"/>
    </source>
</evidence>
<feature type="transmembrane region" description="Helical" evidence="1">
    <location>
        <begin position="20"/>
        <end position="41"/>
    </location>
</feature>
<dbReference type="RefSeq" id="WP_211517184.1">
    <property type="nucleotide sequence ID" value="NZ_FNOT01000012.1"/>
</dbReference>
<keyword evidence="3" id="KW-1185">Reference proteome</keyword>
<feature type="transmembrane region" description="Helical" evidence="1">
    <location>
        <begin position="61"/>
        <end position="85"/>
    </location>
</feature>
<name>A0A1H3N2E3_9ACTN</name>
<accession>A0A1H3N2E3</accession>
<gene>
    <name evidence="2" type="ORF">SAMN05660209_03811</name>
</gene>
<feature type="transmembrane region" description="Helical" evidence="1">
    <location>
        <begin position="146"/>
        <end position="168"/>
    </location>
</feature>
<dbReference type="AlphaFoldDB" id="A0A1H3N2E3"/>
<keyword evidence="1" id="KW-0812">Transmembrane</keyword>
<dbReference type="Proteomes" id="UP000198921">
    <property type="component" value="Unassembled WGS sequence"/>
</dbReference>
<organism evidence="2 3">
    <name type="scientific">Geodermatophilus africanus</name>
    <dbReference type="NCBI Taxonomy" id="1137993"/>
    <lineage>
        <taxon>Bacteria</taxon>
        <taxon>Bacillati</taxon>
        <taxon>Actinomycetota</taxon>
        <taxon>Actinomycetes</taxon>
        <taxon>Geodermatophilales</taxon>
        <taxon>Geodermatophilaceae</taxon>
        <taxon>Geodermatophilus</taxon>
    </lineage>
</organism>
<keyword evidence="1" id="KW-0472">Membrane</keyword>
<dbReference type="EMBL" id="FNOT01000012">
    <property type="protein sequence ID" value="SDY82625.1"/>
    <property type="molecule type" value="Genomic_DNA"/>
</dbReference>
<feature type="transmembrane region" description="Helical" evidence="1">
    <location>
        <begin position="92"/>
        <end position="114"/>
    </location>
</feature>
<protein>
    <submittedName>
        <fullName evidence="2">ABC-2 family transporter protein</fullName>
    </submittedName>
</protein>